<keyword evidence="11" id="KW-1185">Reference proteome</keyword>
<feature type="transmembrane region" description="Helical" evidence="9">
    <location>
        <begin position="134"/>
        <end position="155"/>
    </location>
</feature>
<organism evidence="11 12">
    <name type="scientific">Plectus sambesii</name>
    <dbReference type="NCBI Taxonomy" id="2011161"/>
    <lineage>
        <taxon>Eukaryota</taxon>
        <taxon>Metazoa</taxon>
        <taxon>Ecdysozoa</taxon>
        <taxon>Nematoda</taxon>
        <taxon>Chromadorea</taxon>
        <taxon>Plectida</taxon>
        <taxon>Plectina</taxon>
        <taxon>Plectoidea</taxon>
        <taxon>Plectidae</taxon>
        <taxon>Plectus</taxon>
    </lineage>
</organism>
<accession>A0A914W017</accession>
<evidence type="ECO:0000256" key="6">
    <source>
        <dbReference type="ARBA" id="ARBA00023136"/>
    </source>
</evidence>
<proteinExistence type="predicted"/>
<feature type="transmembrane region" description="Helical" evidence="9">
    <location>
        <begin position="53"/>
        <end position="75"/>
    </location>
</feature>
<keyword evidence="3 9" id="KW-0812">Transmembrane</keyword>
<dbReference type="GO" id="GO:0005886">
    <property type="term" value="C:plasma membrane"/>
    <property type="evidence" value="ECO:0007669"/>
    <property type="project" value="UniProtKB-SubCell"/>
</dbReference>
<dbReference type="PRINTS" id="PR00237">
    <property type="entry name" value="GPCRRHODOPSN"/>
</dbReference>
<evidence type="ECO:0000256" key="8">
    <source>
        <dbReference type="ARBA" id="ARBA00023224"/>
    </source>
</evidence>
<evidence type="ECO:0000313" key="11">
    <source>
        <dbReference type="Proteomes" id="UP000887566"/>
    </source>
</evidence>
<dbReference type="WBParaSite" id="PSAMB.scaffold2835size20948.g19417.t1">
    <property type="protein sequence ID" value="PSAMB.scaffold2835size20948.g19417.t1"/>
    <property type="gene ID" value="PSAMB.scaffold2835size20948.g19417"/>
</dbReference>
<keyword evidence="6 9" id="KW-0472">Membrane</keyword>
<evidence type="ECO:0000259" key="10">
    <source>
        <dbReference type="PROSITE" id="PS50262"/>
    </source>
</evidence>
<feature type="transmembrane region" description="Helical" evidence="9">
    <location>
        <begin position="320"/>
        <end position="340"/>
    </location>
</feature>
<dbReference type="InterPro" id="IPR017452">
    <property type="entry name" value="GPCR_Rhodpsn_7TM"/>
</dbReference>
<feature type="domain" description="G-protein coupled receptors family 1 profile" evidence="10">
    <location>
        <begin position="66"/>
        <end position="376"/>
    </location>
</feature>
<keyword evidence="5" id="KW-0297">G-protein coupled receptor</keyword>
<dbReference type="Proteomes" id="UP000887566">
    <property type="component" value="Unplaced"/>
</dbReference>
<protein>
    <submittedName>
        <fullName evidence="12">G-protein coupled receptors family 1 profile domain-containing protein</fullName>
    </submittedName>
</protein>
<comment type="subcellular location">
    <subcellularLocation>
        <location evidence="1">Cell membrane</location>
        <topology evidence="1">Multi-pass membrane protein</topology>
    </subcellularLocation>
</comment>
<dbReference type="PANTHER" id="PTHR24230:SF120">
    <property type="entry name" value="G-PROTEIN COUPLED RECEPTOR DAF-38"/>
    <property type="match status" value="1"/>
</dbReference>
<dbReference type="InterPro" id="IPR000276">
    <property type="entry name" value="GPCR_Rhodpsn"/>
</dbReference>
<dbReference type="AlphaFoldDB" id="A0A914W017"/>
<reference evidence="12" key="1">
    <citation type="submission" date="2022-11" db="UniProtKB">
        <authorList>
            <consortium name="WormBaseParasite"/>
        </authorList>
    </citation>
    <scope>IDENTIFICATION</scope>
</reference>
<evidence type="ECO:0000256" key="9">
    <source>
        <dbReference type="SAM" id="Phobius"/>
    </source>
</evidence>
<evidence type="ECO:0000256" key="3">
    <source>
        <dbReference type="ARBA" id="ARBA00022692"/>
    </source>
</evidence>
<dbReference type="Pfam" id="PF00001">
    <property type="entry name" value="7tm_1"/>
    <property type="match status" value="1"/>
</dbReference>
<dbReference type="Gene3D" id="1.20.1070.10">
    <property type="entry name" value="Rhodopsin 7-helix transmembrane proteins"/>
    <property type="match status" value="1"/>
</dbReference>
<evidence type="ECO:0000256" key="1">
    <source>
        <dbReference type="ARBA" id="ARBA00004651"/>
    </source>
</evidence>
<evidence type="ECO:0000256" key="2">
    <source>
        <dbReference type="ARBA" id="ARBA00022475"/>
    </source>
</evidence>
<feature type="transmembrane region" description="Helical" evidence="9">
    <location>
        <begin position="260"/>
        <end position="282"/>
    </location>
</feature>
<dbReference type="GO" id="GO:0008528">
    <property type="term" value="F:G protein-coupled peptide receptor activity"/>
    <property type="evidence" value="ECO:0007669"/>
    <property type="project" value="TreeGrafter"/>
</dbReference>
<keyword evidence="8" id="KW-0807">Transducer</keyword>
<sequence>MTLAVAPLFGTVERLNRSIITVKQALLRLHRFKAHPMDDFSPPTHITSDYIEIVFLFIVFALGTSLNAVVLFRTIKDYVRNTTSLHQKNVKTGHLLFKIHLMVTNLLVLLSYCPLKIVWLVTYEWHFEDFGCRFINFAWMAAFCLASNMVTSIAIDRAIIFRRLINAQENGRGLMIGGASYMRLVHWLTGGSYVLAFVCSAPQLFLWRQYVFVYDGGEWAQCVSEWQLIDACNQLGCIYQQSSIAAVVSRMTYAVYHTLIVFWLPFIVIIICYTIIISRLVSHSCSRVLLTRETVALSNSINSEHKGRIHVWRGQMRSRIFRTAAAVVLCYSICWLPYNVVTLAAELYRDLVPALADVEFLKWFILINAVTNPLIYACQNEKKVG</sequence>
<evidence type="ECO:0000256" key="4">
    <source>
        <dbReference type="ARBA" id="ARBA00022989"/>
    </source>
</evidence>
<keyword evidence="4 9" id="KW-1133">Transmembrane helix</keyword>
<dbReference type="CDD" id="cd00637">
    <property type="entry name" value="7tm_classA_rhodopsin-like"/>
    <property type="match status" value="1"/>
</dbReference>
<name>A0A914W017_9BILA</name>
<evidence type="ECO:0000313" key="12">
    <source>
        <dbReference type="WBParaSite" id="PSAMB.scaffold2835size20948.g19417.t1"/>
    </source>
</evidence>
<feature type="transmembrane region" description="Helical" evidence="9">
    <location>
        <begin position="184"/>
        <end position="205"/>
    </location>
</feature>
<dbReference type="PANTHER" id="PTHR24230">
    <property type="entry name" value="G-PROTEIN COUPLED RECEPTOR"/>
    <property type="match status" value="1"/>
</dbReference>
<dbReference type="GO" id="GO:0007218">
    <property type="term" value="P:neuropeptide signaling pathway"/>
    <property type="evidence" value="ECO:0007669"/>
    <property type="project" value="TreeGrafter"/>
</dbReference>
<feature type="transmembrane region" description="Helical" evidence="9">
    <location>
        <begin position="360"/>
        <end position="378"/>
    </location>
</feature>
<dbReference type="PROSITE" id="PS50262">
    <property type="entry name" value="G_PROTEIN_RECEP_F1_2"/>
    <property type="match status" value="1"/>
</dbReference>
<feature type="transmembrane region" description="Helical" evidence="9">
    <location>
        <begin position="95"/>
        <end position="122"/>
    </location>
</feature>
<keyword evidence="7" id="KW-0675">Receptor</keyword>
<dbReference type="SUPFAM" id="SSF81321">
    <property type="entry name" value="Family A G protein-coupled receptor-like"/>
    <property type="match status" value="1"/>
</dbReference>
<evidence type="ECO:0000256" key="5">
    <source>
        <dbReference type="ARBA" id="ARBA00023040"/>
    </source>
</evidence>
<keyword evidence="2" id="KW-1003">Cell membrane</keyword>
<evidence type="ECO:0000256" key="7">
    <source>
        <dbReference type="ARBA" id="ARBA00023170"/>
    </source>
</evidence>